<keyword evidence="2 7" id="KW-0819">tRNA processing</keyword>
<evidence type="ECO:0000256" key="8">
    <source>
        <dbReference type="NCBIfam" id="TIGR00188"/>
    </source>
</evidence>
<evidence type="ECO:0000256" key="3">
    <source>
        <dbReference type="ARBA" id="ARBA00022722"/>
    </source>
</evidence>
<dbReference type="GO" id="GO:0030677">
    <property type="term" value="C:ribonuclease P complex"/>
    <property type="evidence" value="ECO:0007669"/>
    <property type="project" value="TreeGrafter"/>
</dbReference>
<dbReference type="GO" id="GO:0042781">
    <property type="term" value="F:3'-tRNA processing endoribonuclease activity"/>
    <property type="evidence" value="ECO:0007669"/>
    <property type="project" value="TreeGrafter"/>
</dbReference>
<dbReference type="FunFam" id="3.30.230.10:FF:000021">
    <property type="entry name" value="Ribonuclease P protein component"/>
    <property type="match status" value="1"/>
</dbReference>
<dbReference type="Gene3D" id="3.30.230.10">
    <property type="match status" value="1"/>
</dbReference>
<dbReference type="EMBL" id="JQBZ01000016">
    <property type="protein sequence ID" value="KRN89305.1"/>
    <property type="molecule type" value="Genomic_DNA"/>
</dbReference>
<dbReference type="PANTHER" id="PTHR33992:SF1">
    <property type="entry name" value="RIBONUCLEASE P PROTEIN COMPONENT"/>
    <property type="match status" value="1"/>
</dbReference>
<dbReference type="InterPro" id="IPR020568">
    <property type="entry name" value="Ribosomal_Su5_D2-typ_SF"/>
</dbReference>
<keyword evidence="5 7" id="KW-0378">Hydrolase</keyword>
<dbReference type="NCBIfam" id="TIGR00188">
    <property type="entry name" value="rnpA"/>
    <property type="match status" value="1"/>
</dbReference>
<reference evidence="9 10" key="1">
    <citation type="journal article" date="2015" name="Genome Announc.">
        <title>Expanding the biotechnology potential of lactobacilli through comparative genomics of 213 strains and associated genera.</title>
        <authorList>
            <person name="Sun Z."/>
            <person name="Harris H.M."/>
            <person name="McCann A."/>
            <person name="Guo C."/>
            <person name="Argimon S."/>
            <person name="Zhang W."/>
            <person name="Yang X."/>
            <person name="Jeffery I.B."/>
            <person name="Cooney J.C."/>
            <person name="Kagawa T.F."/>
            <person name="Liu W."/>
            <person name="Song Y."/>
            <person name="Salvetti E."/>
            <person name="Wrobel A."/>
            <person name="Rasinkangas P."/>
            <person name="Parkhill J."/>
            <person name="Rea M.C."/>
            <person name="O'Sullivan O."/>
            <person name="Ritari J."/>
            <person name="Douillard F.P."/>
            <person name="Paul Ross R."/>
            <person name="Yang R."/>
            <person name="Briner A.E."/>
            <person name="Felis G.E."/>
            <person name="de Vos W.M."/>
            <person name="Barrangou R."/>
            <person name="Klaenhammer T.R."/>
            <person name="Caufield P.W."/>
            <person name="Cui Y."/>
            <person name="Zhang H."/>
            <person name="O'Toole P.W."/>
        </authorList>
    </citation>
    <scope>NUCLEOTIDE SEQUENCE [LARGE SCALE GENOMIC DNA]</scope>
    <source>
        <strain evidence="9 10">DSM 22408</strain>
    </source>
</reference>
<dbReference type="PATRIC" id="fig|1122146.4.peg.24"/>
<comment type="function">
    <text evidence="1 7">RNaseP catalyzes the removal of the 5'-leader sequence from pre-tRNA to produce the mature 5'-terminus. It can also cleave other RNA substrates such as 4.5S RNA. The protein component plays an auxiliary but essential role in vivo by binding to the 5'-leader sequence and broadening the substrate specificity of the ribozyme.</text>
</comment>
<name>A0A0R2KIX2_9LACO</name>
<proteinExistence type="inferred from homology"/>
<dbReference type="SUPFAM" id="SSF54211">
    <property type="entry name" value="Ribosomal protein S5 domain 2-like"/>
    <property type="match status" value="1"/>
</dbReference>
<dbReference type="STRING" id="1122146.IV53_GL000022"/>
<evidence type="ECO:0000313" key="10">
    <source>
        <dbReference type="Proteomes" id="UP000051500"/>
    </source>
</evidence>
<organism evidence="9 10">
    <name type="scientific">Ligilactobacillus ceti DSM 22408</name>
    <dbReference type="NCBI Taxonomy" id="1122146"/>
    <lineage>
        <taxon>Bacteria</taxon>
        <taxon>Bacillati</taxon>
        <taxon>Bacillota</taxon>
        <taxon>Bacilli</taxon>
        <taxon>Lactobacillales</taxon>
        <taxon>Lactobacillaceae</taxon>
        <taxon>Ligilactobacillus</taxon>
    </lineage>
</organism>
<evidence type="ECO:0000313" key="9">
    <source>
        <dbReference type="EMBL" id="KRN89305.1"/>
    </source>
</evidence>
<evidence type="ECO:0000256" key="6">
    <source>
        <dbReference type="ARBA" id="ARBA00022884"/>
    </source>
</evidence>
<dbReference type="AlphaFoldDB" id="A0A0R2KIX2"/>
<keyword evidence="3 7" id="KW-0540">Nuclease</keyword>
<dbReference type="PANTHER" id="PTHR33992">
    <property type="entry name" value="RIBONUCLEASE P PROTEIN COMPONENT"/>
    <property type="match status" value="1"/>
</dbReference>
<dbReference type="HAMAP" id="MF_00227">
    <property type="entry name" value="RNase_P"/>
    <property type="match status" value="1"/>
</dbReference>
<dbReference type="GO" id="GO:0004526">
    <property type="term" value="F:ribonuclease P activity"/>
    <property type="evidence" value="ECO:0007669"/>
    <property type="project" value="UniProtKB-UniRule"/>
</dbReference>
<keyword evidence="6 7" id="KW-0694">RNA-binding</keyword>
<dbReference type="Pfam" id="PF00825">
    <property type="entry name" value="Ribonuclease_P"/>
    <property type="match status" value="1"/>
</dbReference>
<dbReference type="GO" id="GO:0000049">
    <property type="term" value="F:tRNA binding"/>
    <property type="evidence" value="ECO:0007669"/>
    <property type="project" value="UniProtKB-UniRule"/>
</dbReference>
<sequence>MEIIIMRKSYRVKKEAEFQEVFTQGKSCANRQFVIYVLEKPEQPHFRVGISVGKKIGNAVERNWVKRRIRQSLTELKPQLRADVDFLVIGRVGLAAMEMHQLKKHLVHALQVAELLPENQSEQKSEDENYEQKS</sequence>
<comment type="caution">
    <text evidence="9">The sequence shown here is derived from an EMBL/GenBank/DDBJ whole genome shotgun (WGS) entry which is preliminary data.</text>
</comment>
<comment type="subunit">
    <text evidence="7">Consists of a catalytic RNA component (M1 or rnpB) and a protein subunit.</text>
</comment>
<keyword evidence="10" id="KW-1185">Reference proteome</keyword>
<evidence type="ECO:0000256" key="2">
    <source>
        <dbReference type="ARBA" id="ARBA00022694"/>
    </source>
</evidence>
<dbReference type="eggNOG" id="COG0594">
    <property type="taxonomic scope" value="Bacteria"/>
</dbReference>
<keyword evidence="4 7" id="KW-0255">Endonuclease</keyword>
<comment type="catalytic activity">
    <reaction evidence="7">
        <text>Endonucleolytic cleavage of RNA, removing 5'-extranucleotides from tRNA precursor.</text>
        <dbReference type="EC" id="3.1.26.5"/>
    </reaction>
</comment>
<evidence type="ECO:0000256" key="7">
    <source>
        <dbReference type="HAMAP-Rule" id="MF_00227"/>
    </source>
</evidence>
<accession>A0A0R2KIX2</accession>
<evidence type="ECO:0000256" key="5">
    <source>
        <dbReference type="ARBA" id="ARBA00022801"/>
    </source>
</evidence>
<protein>
    <recommendedName>
        <fullName evidence="7 8">Ribonuclease P protein component</fullName>
        <shortName evidence="7">RNase P protein</shortName>
        <shortName evidence="7">RNaseP protein</shortName>
        <ecNumber evidence="7 8">3.1.26.5</ecNumber>
    </recommendedName>
    <alternativeName>
        <fullName evidence="7">Protein C5</fullName>
    </alternativeName>
</protein>
<gene>
    <name evidence="7" type="primary">rnpA</name>
    <name evidence="9" type="ORF">IV53_GL000022</name>
</gene>
<evidence type="ECO:0000256" key="4">
    <source>
        <dbReference type="ARBA" id="ARBA00022759"/>
    </source>
</evidence>
<comment type="similarity">
    <text evidence="7">Belongs to the RnpA family.</text>
</comment>
<dbReference type="InterPro" id="IPR014721">
    <property type="entry name" value="Ribsml_uS5_D2-typ_fold_subgr"/>
</dbReference>
<dbReference type="EC" id="3.1.26.5" evidence="7 8"/>
<dbReference type="GO" id="GO:0001682">
    <property type="term" value="P:tRNA 5'-leader removal"/>
    <property type="evidence" value="ECO:0007669"/>
    <property type="project" value="UniProtKB-UniRule"/>
</dbReference>
<dbReference type="InterPro" id="IPR000100">
    <property type="entry name" value="RNase_P"/>
</dbReference>
<dbReference type="Proteomes" id="UP000051500">
    <property type="component" value="Unassembled WGS sequence"/>
</dbReference>
<evidence type="ECO:0000256" key="1">
    <source>
        <dbReference type="ARBA" id="ARBA00002663"/>
    </source>
</evidence>